<evidence type="ECO:0000256" key="2">
    <source>
        <dbReference type="ARBA" id="ARBA00022832"/>
    </source>
</evidence>
<proteinExistence type="predicted"/>
<evidence type="ECO:0000259" key="6">
    <source>
        <dbReference type="Pfam" id="PF00501"/>
    </source>
</evidence>
<dbReference type="GO" id="GO:0004467">
    <property type="term" value="F:long-chain fatty acid-CoA ligase activity"/>
    <property type="evidence" value="ECO:0007669"/>
    <property type="project" value="UniProtKB-EC"/>
</dbReference>
<feature type="region of interest" description="Disordered" evidence="5">
    <location>
        <begin position="1"/>
        <end position="20"/>
    </location>
</feature>
<keyword evidence="3" id="KW-0443">Lipid metabolism</keyword>
<dbReference type="Gene3D" id="3.40.50.12780">
    <property type="entry name" value="N-terminal domain of ligase-like"/>
    <property type="match status" value="2"/>
</dbReference>
<dbReference type="InterPro" id="IPR000873">
    <property type="entry name" value="AMP-dep_synth/lig_dom"/>
</dbReference>
<dbReference type="EMBL" id="JAHLQT010023139">
    <property type="protein sequence ID" value="KAG7166016.1"/>
    <property type="molecule type" value="Genomic_DNA"/>
</dbReference>
<dbReference type="PROSITE" id="PS00455">
    <property type="entry name" value="AMP_BINDING"/>
    <property type="match status" value="1"/>
</dbReference>
<protein>
    <recommendedName>
        <fullName evidence="4">long-chain-fatty-acid--CoA ligase</fullName>
        <ecNumber evidence="4">6.2.1.3</ecNumber>
    </recommendedName>
</protein>
<keyword evidence="8" id="KW-1185">Reference proteome</keyword>
<evidence type="ECO:0000313" key="8">
    <source>
        <dbReference type="Proteomes" id="UP000747542"/>
    </source>
</evidence>
<evidence type="ECO:0000256" key="5">
    <source>
        <dbReference type="SAM" id="MobiDB-lite"/>
    </source>
</evidence>
<dbReference type="EC" id="6.2.1.3" evidence="4"/>
<dbReference type="InterPro" id="IPR020845">
    <property type="entry name" value="AMP-binding_CS"/>
</dbReference>
<dbReference type="SUPFAM" id="SSF56801">
    <property type="entry name" value="Acetyl-CoA synthetase-like"/>
    <property type="match status" value="1"/>
</dbReference>
<sequence>MDEESSAERVEFRNGPDQILPASSFKTSDADGAVQLYITEEGVTADQPISIHTMLKANAEEYPKHPALAVKKNGIWKYWTYKEYFDESRTVAKAFIRLGLERFHGVCIMGFNSPEWMLANFGAIFAGGICVGSYTTNSPKVCRHILDDCQAQLVVVENEVCLNKILAVKQFLPHIKWSGVPSAAGVLSWAELMAIGLAEKDTELNERLSLSAINQCCTVIFTSGTTGPPKGVMCSQDHMTWVAKQFMVNMPHLQTAYEVIVSYLPMSHLAAQMLDIYMACSFTGTVYFAQPDALKGTLLHTLIEVQPTSVLGVPRVWEKMYEKMQEAGASAGGIKKTLGSWAKYHGLNYYKALFNNRPLSWYESNANSLAKRVVLNKVKTALGLSRAHFLCSGAAPISKDVLEYFMSLDMPIMEGYGMSESLTICSMSLLQPGMFRLGSVGKSSADYKPGDGEILIKGRNVFMGYLNSPEKTDETLDDGWLSTGDIGCFDEDGFLYITGRIKELVVTAGGENIPPLLIENHIKKELPFISTTIVIGDCRKYLSVLLTLKAEVDKNTGEPLETLTPSCQTMMKSLGLNVKTVVDVLDELKRNPQGAVATAIQNGIERYNENHAASHAQKVQRWTVLPLDFSLVTGEYNNTLKLKRSFVMDKYKDIIDSMYPDPMKL</sequence>
<evidence type="ECO:0000256" key="1">
    <source>
        <dbReference type="ARBA" id="ARBA00022598"/>
    </source>
</evidence>
<dbReference type="PANTHER" id="PTHR43272">
    <property type="entry name" value="LONG-CHAIN-FATTY-ACID--COA LIGASE"/>
    <property type="match status" value="1"/>
</dbReference>
<dbReference type="Proteomes" id="UP000747542">
    <property type="component" value="Unassembled WGS sequence"/>
</dbReference>
<dbReference type="InterPro" id="IPR042099">
    <property type="entry name" value="ANL_N_sf"/>
</dbReference>
<evidence type="ECO:0000256" key="4">
    <source>
        <dbReference type="ARBA" id="ARBA00026121"/>
    </source>
</evidence>
<feature type="domain" description="AMP-dependent synthetase/ligase" evidence="6">
    <location>
        <begin position="56"/>
        <end position="466"/>
    </location>
</feature>
<keyword evidence="1 7" id="KW-0436">Ligase</keyword>
<feature type="compositionally biased region" description="Basic and acidic residues" evidence="5">
    <location>
        <begin position="1"/>
        <end position="14"/>
    </location>
</feature>
<dbReference type="Pfam" id="PF23562">
    <property type="entry name" value="AMP-binding_C_3"/>
    <property type="match status" value="1"/>
</dbReference>
<comment type="caution">
    <text evidence="7">The sequence shown here is derived from an EMBL/GenBank/DDBJ whole genome shotgun (WGS) entry which is preliminary data.</text>
</comment>
<dbReference type="GO" id="GO:0005783">
    <property type="term" value="C:endoplasmic reticulum"/>
    <property type="evidence" value="ECO:0007669"/>
    <property type="project" value="TreeGrafter"/>
</dbReference>
<evidence type="ECO:0000256" key="3">
    <source>
        <dbReference type="ARBA" id="ARBA00023098"/>
    </source>
</evidence>
<evidence type="ECO:0000313" key="7">
    <source>
        <dbReference type="EMBL" id="KAG7166016.1"/>
    </source>
</evidence>
<organism evidence="7 8">
    <name type="scientific">Homarus americanus</name>
    <name type="common">American lobster</name>
    <dbReference type="NCBI Taxonomy" id="6706"/>
    <lineage>
        <taxon>Eukaryota</taxon>
        <taxon>Metazoa</taxon>
        <taxon>Ecdysozoa</taxon>
        <taxon>Arthropoda</taxon>
        <taxon>Crustacea</taxon>
        <taxon>Multicrustacea</taxon>
        <taxon>Malacostraca</taxon>
        <taxon>Eumalacostraca</taxon>
        <taxon>Eucarida</taxon>
        <taxon>Decapoda</taxon>
        <taxon>Pleocyemata</taxon>
        <taxon>Astacidea</taxon>
        <taxon>Nephropoidea</taxon>
        <taxon>Nephropidae</taxon>
        <taxon>Homarus</taxon>
    </lineage>
</organism>
<name>A0A8J5K0N2_HOMAM</name>
<accession>A0A8J5K0N2</accession>
<dbReference type="GO" id="GO:0016020">
    <property type="term" value="C:membrane"/>
    <property type="evidence" value="ECO:0007669"/>
    <property type="project" value="TreeGrafter"/>
</dbReference>
<dbReference type="Pfam" id="PF00501">
    <property type="entry name" value="AMP-binding"/>
    <property type="match status" value="1"/>
</dbReference>
<keyword evidence="2" id="KW-0276">Fatty acid metabolism</keyword>
<dbReference type="PANTHER" id="PTHR43272:SF32">
    <property type="entry name" value="AMP-DEPENDENT SYNTHETASE_LIGASE DOMAIN-CONTAINING PROTEIN"/>
    <property type="match status" value="1"/>
</dbReference>
<feature type="non-terminal residue" evidence="7">
    <location>
        <position position="665"/>
    </location>
</feature>
<gene>
    <name evidence="7" type="primary">acsbg2-L2</name>
    <name evidence="7" type="ORF">Hamer_G011945</name>
</gene>
<reference evidence="7" key="1">
    <citation type="journal article" date="2021" name="Sci. Adv.">
        <title>The American lobster genome reveals insights on longevity, neural, and immune adaptations.</title>
        <authorList>
            <person name="Polinski J.M."/>
            <person name="Zimin A.V."/>
            <person name="Clark K.F."/>
            <person name="Kohn A.B."/>
            <person name="Sadowski N."/>
            <person name="Timp W."/>
            <person name="Ptitsyn A."/>
            <person name="Khanna P."/>
            <person name="Romanova D.Y."/>
            <person name="Williams P."/>
            <person name="Greenwood S.J."/>
            <person name="Moroz L.L."/>
            <person name="Walt D.R."/>
            <person name="Bodnar A.G."/>
        </authorList>
    </citation>
    <scope>NUCLEOTIDE SEQUENCE</scope>
    <source>
        <strain evidence="7">GMGI-L3</strain>
    </source>
</reference>
<dbReference type="AlphaFoldDB" id="A0A8J5K0N2"/>